<dbReference type="Gene3D" id="2.130.10.10">
    <property type="entry name" value="YVTN repeat-like/Quinoprotein amine dehydrogenase"/>
    <property type="match status" value="1"/>
</dbReference>
<dbReference type="STRING" id="1176587.A8C56_06010"/>
<keyword evidence="3" id="KW-1185">Reference proteome</keyword>
<name>A0A1A9I817_9BACT</name>
<dbReference type="KEGG" id="nia:A8C56_06010"/>
<feature type="chain" id="PRO_5008390028" evidence="1">
    <location>
        <begin position="20"/>
        <end position="278"/>
    </location>
</feature>
<dbReference type="PANTHER" id="PTHR31270">
    <property type="entry name" value="GLUTAMINYL-PEPTIDE CYCLOTRANSFERASE"/>
    <property type="match status" value="1"/>
</dbReference>
<dbReference type="PROSITE" id="PS51257">
    <property type="entry name" value="PROKAR_LIPOPROTEIN"/>
    <property type="match status" value="1"/>
</dbReference>
<dbReference type="Proteomes" id="UP000077667">
    <property type="component" value="Chromosome"/>
</dbReference>
<dbReference type="InterPro" id="IPR015943">
    <property type="entry name" value="WD40/YVTN_repeat-like_dom_sf"/>
</dbReference>
<keyword evidence="2" id="KW-0808">Transferase</keyword>
<accession>A0A1A9I817</accession>
<organism evidence="2 3">
    <name type="scientific">Niabella ginsenosidivorans</name>
    <dbReference type="NCBI Taxonomy" id="1176587"/>
    <lineage>
        <taxon>Bacteria</taxon>
        <taxon>Pseudomonadati</taxon>
        <taxon>Bacteroidota</taxon>
        <taxon>Chitinophagia</taxon>
        <taxon>Chitinophagales</taxon>
        <taxon>Chitinophagaceae</taxon>
        <taxon>Niabella</taxon>
    </lineage>
</organism>
<dbReference type="AlphaFoldDB" id="A0A1A9I817"/>
<protein>
    <submittedName>
        <fullName evidence="2">Glutamine cyclotransferase</fullName>
    </submittedName>
</protein>
<feature type="signal peptide" evidence="1">
    <location>
        <begin position="1"/>
        <end position="19"/>
    </location>
</feature>
<gene>
    <name evidence="2" type="ORF">A8C56_06010</name>
</gene>
<keyword evidence="1" id="KW-0732">Signal</keyword>
<evidence type="ECO:0000313" key="2">
    <source>
        <dbReference type="EMBL" id="ANH83733.1"/>
    </source>
</evidence>
<sequence length="278" mass="30798">MIKSSYFSLVIAVTVSALAISCRDNDKNTTGTTPDLSKADNVKNIGISVIKTYPHDTASFTQGLVLYKGQLYEGTGGADYAPEGAGSALMKVNLATGKAEKKVKLDGKYFGEGITILNDTVYQLTWKEKVVFVYTLPDFKKVKEFPINTEGWGMTTNGKELIVSDGTSNLYFYDPHTFQLLRTQSVTLNSDLINSINELEFIDGAVYANQWEQPYIFKIDPASGQVTGRVDVTPIWNRIKQIDPAADVPNGIAYDPDTKKIYITGKKWPELYEVQFGN</sequence>
<dbReference type="InterPro" id="IPR007788">
    <property type="entry name" value="QCT"/>
</dbReference>
<dbReference type="GO" id="GO:0016603">
    <property type="term" value="F:glutaminyl-peptide cyclotransferase activity"/>
    <property type="evidence" value="ECO:0007669"/>
    <property type="project" value="InterPro"/>
</dbReference>
<evidence type="ECO:0000256" key="1">
    <source>
        <dbReference type="SAM" id="SignalP"/>
    </source>
</evidence>
<dbReference type="EMBL" id="CP015772">
    <property type="protein sequence ID" value="ANH83733.1"/>
    <property type="molecule type" value="Genomic_DNA"/>
</dbReference>
<dbReference type="OrthoDB" id="9783700at2"/>
<dbReference type="SUPFAM" id="SSF63825">
    <property type="entry name" value="YWTD domain"/>
    <property type="match status" value="1"/>
</dbReference>
<dbReference type="Pfam" id="PF05096">
    <property type="entry name" value="Glu_cyclase_2"/>
    <property type="match status" value="1"/>
</dbReference>
<evidence type="ECO:0000313" key="3">
    <source>
        <dbReference type="Proteomes" id="UP000077667"/>
    </source>
</evidence>
<dbReference type="RefSeq" id="WP_067761656.1">
    <property type="nucleotide sequence ID" value="NZ_CP015772.1"/>
</dbReference>
<proteinExistence type="predicted"/>
<dbReference type="PANTHER" id="PTHR31270:SF1">
    <property type="entry name" value="GLUTAMINYL-PEPTIDE CYCLOTRANSFERASE"/>
    <property type="match status" value="1"/>
</dbReference>
<reference evidence="2 3" key="1">
    <citation type="submission" date="2016-05" db="EMBL/GenBank/DDBJ databases">
        <title>Niabella ginsenosidivorans BS26 whole genome sequencing.</title>
        <authorList>
            <person name="Im W.T."/>
            <person name="Siddiqi M.Z."/>
        </authorList>
    </citation>
    <scope>NUCLEOTIDE SEQUENCE [LARGE SCALE GENOMIC DNA]</scope>
    <source>
        <strain evidence="2 3">BS26</strain>
    </source>
</reference>